<accession>A0A0E9T4D4</accession>
<dbReference type="EMBL" id="GBXM01060747">
    <property type="protein sequence ID" value="JAH47830.1"/>
    <property type="molecule type" value="Transcribed_RNA"/>
</dbReference>
<reference evidence="1" key="2">
    <citation type="journal article" date="2015" name="Fish Shellfish Immunol.">
        <title>Early steps in the European eel (Anguilla anguilla)-Vibrio vulnificus interaction in the gills: Role of the RtxA13 toxin.</title>
        <authorList>
            <person name="Callol A."/>
            <person name="Pajuelo D."/>
            <person name="Ebbesson L."/>
            <person name="Teles M."/>
            <person name="MacKenzie S."/>
            <person name="Amaro C."/>
        </authorList>
    </citation>
    <scope>NUCLEOTIDE SEQUENCE</scope>
</reference>
<name>A0A0E9T4D4_ANGAN</name>
<sequence length="30" mass="3564">MDTYRKSFVNQLIPINFESNTFRLCDAIKV</sequence>
<dbReference type="AlphaFoldDB" id="A0A0E9T4D4"/>
<organism evidence="1">
    <name type="scientific">Anguilla anguilla</name>
    <name type="common">European freshwater eel</name>
    <name type="synonym">Muraena anguilla</name>
    <dbReference type="NCBI Taxonomy" id="7936"/>
    <lineage>
        <taxon>Eukaryota</taxon>
        <taxon>Metazoa</taxon>
        <taxon>Chordata</taxon>
        <taxon>Craniata</taxon>
        <taxon>Vertebrata</taxon>
        <taxon>Euteleostomi</taxon>
        <taxon>Actinopterygii</taxon>
        <taxon>Neopterygii</taxon>
        <taxon>Teleostei</taxon>
        <taxon>Anguilliformes</taxon>
        <taxon>Anguillidae</taxon>
        <taxon>Anguilla</taxon>
    </lineage>
</organism>
<reference evidence="1" key="1">
    <citation type="submission" date="2014-11" db="EMBL/GenBank/DDBJ databases">
        <authorList>
            <person name="Amaro Gonzalez C."/>
        </authorList>
    </citation>
    <scope>NUCLEOTIDE SEQUENCE</scope>
</reference>
<protein>
    <submittedName>
        <fullName evidence="1">Uncharacterized protein</fullName>
    </submittedName>
</protein>
<proteinExistence type="predicted"/>
<evidence type="ECO:0000313" key="1">
    <source>
        <dbReference type="EMBL" id="JAH47830.1"/>
    </source>
</evidence>